<dbReference type="Proteomes" id="UP000006233">
    <property type="component" value="Unassembled WGS sequence"/>
</dbReference>
<reference evidence="1 2" key="1">
    <citation type="submission" date="2009-09" db="EMBL/GenBank/DDBJ databases">
        <authorList>
            <person name="Weinstock G."/>
            <person name="Sodergren E."/>
            <person name="Clifton S."/>
            <person name="Fulton L."/>
            <person name="Fulton B."/>
            <person name="Courtney L."/>
            <person name="Fronick C."/>
            <person name="Harrison M."/>
            <person name="Strong C."/>
            <person name="Farmer C."/>
            <person name="Delahaunty K."/>
            <person name="Markovic C."/>
            <person name="Hall O."/>
            <person name="Minx P."/>
            <person name="Tomlinson C."/>
            <person name="Mitreva M."/>
            <person name="Nelson J."/>
            <person name="Hou S."/>
            <person name="Wollam A."/>
            <person name="Pepin K.H."/>
            <person name="Johnson M."/>
            <person name="Bhonagiri V."/>
            <person name="Nash W.E."/>
            <person name="Warren W."/>
            <person name="Chinwalla A."/>
            <person name="Mardis E.R."/>
            <person name="Wilson R.K."/>
        </authorList>
    </citation>
    <scope>NUCLEOTIDE SEQUENCE [LARGE SCALE GENOMIC DNA]</scope>
    <source>
        <strain evidence="1 2">F0254</strain>
    </source>
</reference>
<name>C9N0X5_9FUSO</name>
<dbReference type="HOGENOM" id="CLU_3201571_0_0_0"/>
<sequence>MNLEKDLILEDTRSQDLELGMFIEYTLKEVDTEIYTTQDHLTFIR</sequence>
<accession>C9N0X5</accession>
<proteinExistence type="predicted"/>
<dbReference type="EMBL" id="ACVB02000027">
    <property type="protein sequence ID" value="EEX73461.1"/>
    <property type="molecule type" value="Genomic_DNA"/>
</dbReference>
<evidence type="ECO:0000313" key="2">
    <source>
        <dbReference type="Proteomes" id="UP000006233"/>
    </source>
</evidence>
<evidence type="ECO:0000313" key="1">
    <source>
        <dbReference type="EMBL" id="EEX73461.1"/>
    </source>
</evidence>
<protein>
    <submittedName>
        <fullName evidence="1">Uncharacterized protein</fullName>
    </submittedName>
</protein>
<organism evidence="1 2">
    <name type="scientific">Leptotrichia hofstadii F0254</name>
    <dbReference type="NCBI Taxonomy" id="634994"/>
    <lineage>
        <taxon>Bacteria</taxon>
        <taxon>Fusobacteriati</taxon>
        <taxon>Fusobacteriota</taxon>
        <taxon>Fusobacteriia</taxon>
        <taxon>Fusobacteriales</taxon>
        <taxon>Leptotrichiaceae</taxon>
        <taxon>Leptotrichia</taxon>
    </lineage>
</organism>
<dbReference type="AlphaFoldDB" id="C9N0X5"/>
<gene>
    <name evidence="1" type="ORF">GCWU000323_02496</name>
</gene>
<comment type="caution">
    <text evidence="1">The sequence shown here is derived from an EMBL/GenBank/DDBJ whole genome shotgun (WGS) entry which is preliminary data.</text>
</comment>